<organism evidence="4 5">
    <name type="scientific">Alicyclobacillus acidoterrestris (strain ATCC 49025 / DSM 3922 / CIP 106132 / NCIMB 13137 / GD3B)</name>
    <dbReference type="NCBI Taxonomy" id="1356854"/>
    <lineage>
        <taxon>Bacteria</taxon>
        <taxon>Bacillati</taxon>
        <taxon>Bacillota</taxon>
        <taxon>Bacilli</taxon>
        <taxon>Bacillales</taxon>
        <taxon>Alicyclobacillaceae</taxon>
        <taxon>Alicyclobacillus</taxon>
    </lineage>
</organism>
<dbReference type="AlphaFoldDB" id="T0CJ84"/>
<dbReference type="eggNOG" id="COG1319">
    <property type="taxonomic scope" value="Bacteria"/>
</dbReference>
<reference evidence="5" key="1">
    <citation type="journal article" date="2022" name="G3 (Bethesda)">
        <title>Unveiling the complete genome sequence of Alicyclobacillus acidoterrestris DSM 3922T, a taint-producing strain.</title>
        <authorList>
            <person name="Leonardo I.C."/>
            <person name="Barreto Crespo M.T."/>
            <person name="Gaspar F.B."/>
        </authorList>
    </citation>
    <scope>NUCLEOTIDE SEQUENCE [LARGE SCALE GENOMIC DNA]</scope>
    <source>
        <strain evidence="5">DSM 3922</strain>
    </source>
</reference>
<dbReference type="EMBL" id="CP080467">
    <property type="protein sequence ID" value="UNO49111.1"/>
    <property type="molecule type" value="Genomic_DNA"/>
</dbReference>
<evidence type="ECO:0000256" key="1">
    <source>
        <dbReference type="ARBA" id="ARBA00022630"/>
    </source>
</evidence>
<dbReference type="InterPro" id="IPR036318">
    <property type="entry name" value="FAD-bd_PCMH-like_sf"/>
</dbReference>
<evidence type="ECO:0000256" key="3">
    <source>
        <dbReference type="ARBA" id="ARBA00023002"/>
    </source>
</evidence>
<keyword evidence="3" id="KW-0560">Oxidoreductase</keyword>
<keyword evidence="5" id="KW-1185">Reference proteome</keyword>
<dbReference type="GO" id="GO:0071949">
    <property type="term" value="F:FAD binding"/>
    <property type="evidence" value="ECO:0007669"/>
    <property type="project" value="InterPro"/>
</dbReference>
<dbReference type="RefSeq" id="WP_021294909.1">
    <property type="nucleotide sequence ID" value="NZ_AURB01000024.1"/>
</dbReference>
<sequence>MPWYQPQELTEALDMMATREPVVVCGGTDVFVNWLRRKQQFKGRDWLDIHRIESVREIRRVEDGLLIGAAVTAAEIWQSPICNAIPSLQEAARVVGGWQIQNRASIAGNVANASPAADMMVPLFALGASVILQSVQGERRIRIDDFVLGPKQTSIKKHELITHIHIPEAGLFAPQTFLRLDQRGGTDISLVSVAVVAEVDTPAPHVNIVVGAASPKPFSVSMAEEMVHKDAPSDVMKRVAALYAAHATPITDVRASADYRRAMVGVLVERALGKVLLAAPSTQV</sequence>
<protein>
    <submittedName>
        <fullName evidence="4">FAD binding domain-containing protein</fullName>
    </submittedName>
</protein>
<dbReference type="SUPFAM" id="SSF55447">
    <property type="entry name" value="CO dehydrogenase flavoprotein C-terminal domain-like"/>
    <property type="match status" value="1"/>
</dbReference>
<evidence type="ECO:0000313" key="5">
    <source>
        <dbReference type="Proteomes" id="UP000829401"/>
    </source>
</evidence>
<dbReference type="InterPro" id="IPR002346">
    <property type="entry name" value="Mopterin_DH_FAD-bd"/>
</dbReference>
<gene>
    <name evidence="4" type="ORF">K1I37_00650</name>
</gene>
<dbReference type="KEGG" id="aaco:K1I37_00650"/>
<dbReference type="GO" id="GO:0016491">
    <property type="term" value="F:oxidoreductase activity"/>
    <property type="evidence" value="ECO:0007669"/>
    <property type="project" value="UniProtKB-KW"/>
</dbReference>
<dbReference type="Gene3D" id="3.30.390.50">
    <property type="entry name" value="CO dehydrogenase flavoprotein, C-terminal domain"/>
    <property type="match status" value="1"/>
</dbReference>
<dbReference type="SMART" id="SM01092">
    <property type="entry name" value="CO_deh_flav_C"/>
    <property type="match status" value="1"/>
</dbReference>
<accession>A0A9E6ZKG2</accession>
<keyword evidence="2" id="KW-0274">FAD</keyword>
<evidence type="ECO:0000256" key="2">
    <source>
        <dbReference type="ARBA" id="ARBA00022827"/>
    </source>
</evidence>
<dbReference type="Gene3D" id="3.30.465.10">
    <property type="match status" value="1"/>
</dbReference>
<accession>T0CJ84</accession>
<dbReference type="InterPro" id="IPR016166">
    <property type="entry name" value="FAD-bd_PCMH"/>
</dbReference>
<proteinExistence type="predicted"/>
<dbReference type="Proteomes" id="UP000829401">
    <property type="component" value="Chromosome"/>
</dbReference>
<keyword evidence="1" id="KW-0285">Flavoprotein</keyword>
<dbReference type="InterPro" id="IPR036683">
    <property type="entry name" value="CO_DH_flav_C_dom_sf"/>
</dbReference>
<dbReference type="PROSITE" id="PS51387">
    <property type="entry name" value="FAD_PCMH"/>
    <property type="match status" value="1"/>
</dbReference>
<dbReference type="Pfam" id="PF00941">
    <property type="entry name" value="FAD_binding_5"/>
    <property type="match status" value="1"/>
</dbReference>
<dbReference type="InterPro" id="IPR051312">
    <property type="entry name" value="Diverse_Substr_Oxidored"/>
</dbReference>
<name>T0CJ84_ALIAG</name>
<dbReference type="PANTHER" id="PTHR42659:SF2">
    <property type="entry name" value="XANTHINE DEHYDROGENASE SUBUNIT C-RELATED"/>
    <property type="match status" value="1"/>
</dbReference>
<dbReference type="InterPro" id="IPR016169">
    <property type="entry name" value="FAD-bd_PCMH_sub2"/>
</dbReference>
<dbReference type="SUPFAM" id="SSF56176">
    <property type="entry name" value="FAD-binding/transporter-associated domain-like"/>
    <property type="match status" value="1"/>
</dbReference>
<dbReference type="STRING" id="1356854.N007_02015"/>
<dbReference type="InterPro" id="IPR005107">
    <property type="entry name" value="CO_DH_flav_C"/>
</dbReference>
<dbReference type="PANTHER" id="PTHR42659">
    <property type="entry name" value="XANTHINE DEHYDROGENASE SUBUNIT C-RELATED"/>
    <property type="match status" value="1"/>
</dbReference>
<dbReference type="Pfam" id="PF03450">
    <property type="entry name" value="CO_deh_flav_C"/>
    <property type="match status" value="1"/>
</dbReference>
<dbReference type="OrthoDB" id="9774454at2"/>
<evidence type="ECO:0000313" key="4">
    <source>
        <dbReference type="EMBL" id="UNO49111.1"/>
    </source>
</evidence>